<proteinExistence type="inferred from homology"/>
<keyword evidence="8 9" id="KW-0862">Zinc</keyword>
<comment type="cofactor">
    <cofactor evidence="9">
        <name>Zn(2+)</name>
        <dbReference type="ChEBI" id="CHEBI:29105"/>
    </cofactor>
    <text evidence="9">Binds 1 zinc ion.</text>
</comment>
<feature type="binding site" evidence="9">
    <location>
        <position position="116"/>
    </location>
    <ligand>
        <name>Zn(2+)</name>
        <dbReference type="ChEBI" id="CHEBI:29105"/>
        <note>catalytic</note>
    </ligand>
</feature>
<protein>
    <recommendedName>
        <fullName evidence="9">Endoribonuclease YbeY</fullName>
        <ecNumber evidence="9">3.1.-.-</ecNumber>
    </recommendedName>
</protein>
<comment type="similarity">
    <text evidence="1 9">Belongs to the endoribonuclease YbeY family.</text>
</comment>
<dbReference type="HAMAP" id="MF_00009">
    <property type="entry name" value="Endoribonucl_YbeY"/>
    <property type="match status" value="1"/>
</dbReference>
<evidence type="ECO:0000256" key="5">
    <source>
        <dbReference type="ARBA" id="ARBA00022723"/>
    </source>
</evidence>
<feature type="binding site" evidence="9">
    <location>
        <position position="126"/>
    </location>
    <ligand>
        <name>Zn(2+)</name>
        <dbReference type="ChEBI" id="CHEBI:29105"/>
        <note>catalytic</note>
    </ligand>
</feature>
<keyword evidence="4 9" id="KW-0540">Nuclease</keyword>
<dbReference type="RefSeq" id="WP_148474200.1">
    <property type="nucleotide sequence ID" value="NZ_JAOQJD010000014.1"/>
</dbReference>
<dbReference type="InterPro" id="IPR023091">
    <property type="entry name" value="MetalPrtase_cat_dom_sf_prd"/>
</dbReference>
<dbReference type="PANTHER" id="PTHR46986">
    <property type="entry name" value="ENDORIBONUCLEASE YBEY, CHLOROPLASTIC"/>
    <property type="match status" value="1"/>
</dbReference>
<keyword evidence="7 9" id="KW-0378">Hydrolase</keyword>
<keyword evidence="3 9" id="KW-0698">rRNA processing</keyword>
<comment type="subcellular location">
    <subcellularLocation>
        <location evidence="9">Cytoplasm</location>
    </subcellularLocation>
</comment>
<keyword evidence="2 9" id="KW-0690">Ribosome biogenesis</keyword>
<dbReference type="PANTHER" id="PTHR46986:SF1">
    <property type="entry name" value="ENDORIBONUCLEASE YBEY, CHLOROPLASTIC"/>
    <property type="match status" value="1"/>
</dbReference>
<evidence type="ECO:0000256" key="2">
    <source>
        <dbReference type="ARBA" id="ARBA00022517"/>
    </source>
</evidence>
<dbReference type="EC" id="3.1.-.-" evidence="9"/>
<dbReference type="NCBIfam" id="TIGR00043">
    <property type="entry name" value="rRNA maturation RNase YbeY"/>
    <property type="match status" value="1"/>
</dbReference>
<name>A0ABV1J889_9FIRM</name>
<evidence type="ECO:0000256" key="7">
    <source>
        <dbReference type="ARBA" id="ARBA00022801"/>
    </source>
</evidence>
<feature type="binding site" evidence="9">
    <location>
        <position position="120"/>
    </location>
    <ligand>
        <name>Zn(2+)</name>
        <dbReference type="ChEBI" id="CHEBI:29105"/>
        <note>catalytic</note>
    </ligand>
</feature>
<evidence type="ECO:0000313" key="11">
    <source>
        <dbReference type="Proteomes" id="UP001481872"/>
    </source>
</evidence>
<dbReference type="EMBL" id="JBBNPS010000011">
    <property type="protein sequence ID" value="MEQ3353681.1"/>
    <property type="molecule type" value="Genomic_DNA"/>
</dbReference>
<dbReference type="Gene3D" id="3.40.390.30">
    <property type="entry name" value="Metalloproteases ('zincins'), catalytic domain"/>
    <property type="match status" value="1"/>
</dbReference>
<evidence type="ECO:0000256" key="8">
    <source>
        <dbReference type="ARBA" id="ARBA00022833"/>
    </source>
</evidence>
<sequence>MTELSLYMDDRQETIALSEEDRALIQSLISFVVPKIAEEAQVEVSVSFVEDEEIRALNRDFRGVDKVTDVLSFPMDEVYGDFRNLGDVIINTAKVKEQAEEFGHGYRRELTYLTVHSLLHLVGYDHEEAEEKAAMRAREEALLAAFEGEENEAR</sequence>
<evidence type="ECO:0000256" key="4">
    <source>
        <dbReference type="ARBA" id="ARBA00022722"/>
    </source>
</evidence>
<dbReference type="Proteomes" id="UP001481872">
    <property type="component" value="Unassembled WGS sequence"/>
</dbReference>
<evidence type="ECO:0000256" key="3">
    <source>
        <dbReference type="ARBA" id="ARBA00022552"/>
    </source>
</evidence>
<keyword evidence="9" id="KW-0963">Cytoplasm</keyword>
<dbReference type="SUPFAM" id="SSF55486">
    <property type="entry name" value="Metalloproteases ('zincins'), catalytic domain"/>
    <property type="match status" value="1"/>
</dbReference>
<keyword evidence="6 9" id="KW-0255">Endonuclease</keyword>
<dbReference type="InterPro" id="IPR002036">
    <property type="entry name" value="YbeY"/>
</dbReference>
<organism evidence="10 11">
    <name type="scientific">Aedoeadaptatus acetigenes</name>
    <dbReference type="NCBI Taxonomy" id="2981723"/>
    <lineage>
        <taxon>Bacteria</taxon>
        <taxon>Bacillati</taxon>
        <taxon>Bacillota</taxon>
        <taxon>Tissierellia</taxon>
        <taxon>Tissierellales</taxon>
        <taxon>Peptoniphilaceae</taxon>
        <taxon>Aedoeadaptatus</taxon>
    </lineage>
</organism>
<dbReference type="Pfam" id="PF02130">
    <property type="entry name" value="YbeY"/>
    <property type="match status" value="1"/>
</dbReference>
<comment type="function">
    <text evidence="9">Single strand-specific metallo-endoribonuclease involved in late-stage 70S ribosome quality control and in maturation of the 3' terminus of the 16S rRNA.</text>
</comment>
<keyword evidence="11" id="KW-1185">Reference proteome</keyword>
<keyword evidence="5 9" id="KW-0479">Metal-binding</keyword>
<reference evidence="10 11" key="1">
    <citation type="submission" date="2024-04" db="EMBL/GenBank/DDBJ databases">
        <title>Human intestinal bacterial collection.</title>
        <authorList>
            <person name="Pauvert C."/>
            <person name="Hitch T.C.A."/>
            <person name="Clavel T."/>
        </authorList>
    </citation>
    <scope>NUCLEOTIDE SEQUENCE [LARGE SCALE GENOMIC DNA]</scope>
    <source>
        <strain evidence="10 11">CLA-SR-H026</strain>
    </source>
</reference>
<comment type="caution">
    <text evidence="10">The sequence shown here is derived from an EMBL/GenBank/DDBJ whole genome shotgun (WGS) entry which is preliminary data.</text>
</comment>
<dbReference type="InterPro" id="IPR020549">
    <property type="entry name" value="YbeY_CS"/>
</dbReference>
<evidence type="ECO:0000313" key="10">
    <source>
        <dbReference type="EMBL" id="MEQ3353681.1"/>
    </source>
</evidence>
<evidence type="ECO:0000256" key="9">
    <source>
        <dbReference type="HAMAP-Rule" id="MF_00009"/>
    </source>
</evidence>
<evidence type="ECO:0000256" key="6">
    <source>
        <dbReference type="ARBA" id="ARBA00022759"/>
    </source>
</evidence>
<gene>
    <name evidence="9 10" type="primary">ybeY</name>
    <name evidence="10" type="ORF">AAA081_05110</name>
</gene>
<dbReference type="PROSITE" id="PS01306">
    <property type="entry name" value="UPF0054"/>
    <property type="match status" value="1"/>
</dbReference>
<accession>A0ABV1J889</accession>
<evidence type="ECO:0000256" key="1">
    <source>
        <dbReference type="ARBA" id="ARBA00010875"/>
    </source>
</evidence>